<name>A0ABQ9HIE9_9NEOP</name>
<protein>
    <recommendedName>
        <fullName evidence="3">Laminin G domain-containing protein</fullName>
    </recommendedName>
</protein>
<dbReference type="Proteomes" id="UP001159363">
    <property type="component" value="Chromosome 4"/>
</dbReference>
<gene>
    <name evidence="1" type="ORF">PR048_015902</name>
</gene>
<dbReference type="InterPro" id="IPR013320">
    <property type="entry name" value="ConA-like_dom_sf"/>
</dbReference>
<evidence type="ECO:0000313" key="1">
    <source>
        <dbReference type="EMBL" id="KAJ8884045.1"/>
    </source>
</evidence>
<evidence type="ECO:0000313" key="2">
    <source>
        <dbReference type="Proteomes" id="UP001159363"/>
    </source>
</evidence>
<organism evidence="1 2">
    <name type="scientific">Dryococelus australis</name>
    <dbReference type="NCBI Taxonomy" id="614101"/>
    <lineage>
        <taxon>Eukaryota</taxon>
        <taxon>Metazoa</taxon>
        <taxon>Ecdysozoa</taxon>
        <taxon>Arthropoda</taxon>
        <taxon>Hexapoda</taxon>
        <taxon>Insecta</taxon>
        <taxon>Pterygota</taxon>
        <taxon>Neoptera</taxon>
        <taxon>Polyneoptera</taxon>
        <taxon>Phasmatodea</taxon>
        <taxon>Verophasmatodea</taxon>
        <taxon>Anareolatae</taxon>
        <taxon>Phasmatidae</taxon>
        <taxon>Eurycanthinae</taxon>
        <taxon>Dryococelus</taxon>
    </lineage>
</organism>
<keyword evidence="2" id="KW-1185">Reference proteome</keyword>
<dbReference type="EMBL" id="JARBHB010000005">
    <property type="protein sequence ID" value="KAJ8884045.1"/>
    <property type="molecule type" value="Genomic_DNA"/>
</dbReference>
<dbReference type="Gene3D" id="2.60.120.200">
    <property type="match status" value="1"/>
</dbReference>
<dbReference type="SUPFAM" id="SSF49899">
    <property type="entry name" value="Concanavalin A-like lectins/glucanases"/>
    <property type="match status" value="1"/>
</dbReference>
<sequence>MQVVLFKADVFHHSQNKEVISFAHESIFCAGTYLLLTILISTLAPASTQHTEAYFNGSSYVRLFTPISLQSHTGLSFRTCVGGELFAQHTNTSKISLEVRADGLVFLVVLGTRTYESTLSARLLDNRWYYVSLLYRVDKHYFVSGRASAG</sequence>
<evidence type="ECO:0008006" key="3">
    <source>
        <dbReference type="Google" id="ProtNLM"/>
    </source>
</evidence>
<accession>A0ABQ9HIE9</accession>
<proteinExistence type="predicted"/>
<comment type="caution">
    <text evidence="1">The sequence shown here is derived from an EMBL/GenBank/DDBJ whole genome shotgun (WGS) entry which is preliminary data.</text>
</comment>
<reference evidence="1 2" key="1">
    <citation type="submission" date="2023-02" db="EMBL/GenBank/DDBJ databases">
        <title>LHISI_Scaffold_Assembly.</title>
        <authorList>
            <person name="Stuart O.P."/>
            <person name="Cleave R."/>
            <person name="Magrath M.J.L."/>
            <person name="Mikheyev A.S."/>
        </authorList>
    </citation>
    <scope>NUCLEOTIDE SEQUENCE [LARGE SCALE GENOMIC DNA]</scope>
    <source>
        <strain evidence="1">Daus_M_001</strain>
        <tissue evidence="1">Leg muscle</tissue>
    </source>
</reference>